<dbReference type="EMBL" id="MFGA01000009">
    <property type="protein sequence ID" value="OGF21277.1"/>
    <property type="molecule type" value="Genomic_DNA"/>
</dbReference>
<name>A0A1F5S3K4_9BACT</name>
<protein>
    <recommendedName>
        <fullName evidence="4">PEP-utilising enzyme mobile domain-containing protein</fullName>
    </recommendedName>
</protein>
<keyword evidence="2" id="KW-0547">Nucleotide-binding</keyword>
<sequence length="499" mass="57669">MDSQENLKILEKILLTIKDKSIYGPVLRPHFNDIGIEAWCSGSKDTLGFATNTFLINIIFNGGERAYWIIDKAELNKNYLWFKKNTKKVYEHFLFWQEEAKEFINLIDKIAENKFEPLVESYQLIVEKFHYEFGRATIPEAPSMVGERDINKIKDKYKISDEDLFILLKEPHLSFLAENNLGLLRIAFAVGNQLANTYESLNNKIKQLIKVHRDKYFWIENGYYEHKKVSGREFWKNAQNLVKGRDQKKIKEEINGLENYELMTKIKKAELIKKYSMSKKDADFLKIFPMMIWWQDARKKTGLYMNYAVGVIMEVAAKKFRVPFIDLHFMIAPEFIQFLKFNGKYDKEEIVRRQKLFISINDDKGERVILSGNKYLAFAEKIIAQDIENKESILRGIAASMGRAKGRVRVILNPKGAKFQKGDILVAGMTRPEYVPLMKKAAAIVTDEGGITCHAAIISRELKIPCIIGTKIATKVLKDGDLVEVNAEKGIAKILKRKI</sequence>
<dbReference type="InterPro" id="IPR036637">
    <property type="entry name" value="Phosphohistidine_dom_sf"/>
</dbReference>
<dbReference type="InterPro" id="IPR006319">
    <property type="entry name" value="PEP_synth"/>
</dbReference>
<dbReference type="GO" id="GO:0005524">
    <property type="term" value="F:ATP binding"/>
    <property type="evidence" value="ECO:0007669"/>
    <property type="project" value="UniProtKB-KW"/>
</dbReference>
<evidence type="ECO:0000256" key="3">
    <source>
        <dbReference type="ARBA" id="ARBA00022840"/>
    </source>
</evidence>
<dbReference type="PROSITE" id="PS00370">
    <property type="entry name" value="PEP_ENZYMES_PHOS_SITE"/>
    <property type="match status" value="1"/>
</dbReference>
<dbReference type="InterPro" id="IPR018274">
    <property type="entry name" value="PEP_util_AS"/>
</dbReference>
<gene>
    <name evidence="5" type="ORF">A2257_03705</name>
</gene>
<reference evidence="5 6" key="1">
    <citation type="journal article" date="2016" name="Nat. Commun.">
        <title>Thousands of microbial genomes shed light on interconnected biogeochemical processes in an aquifer system.</title>
        <authorList>
            <person name="Anantharaman K."/>
            <person name="Brown C.T."/>
            <person name="Hug L.A."/>
            <person name="Sharon I."/>
            <person name="Castelle C.J."/>
            <person name="Probst A.J."/>
            <person name="Thomas B.C."/>
            <person name="Singh A."/>
            <person name="Wilkins M.J."/>
            <person name="Karaoz U."/>
            <person name="Brodie E.L."/>
            <person name="Williams K.H."/>
            <person name="Hubbard S.S."/>
            <person name="Banfield J.F."/>
        </authorList>
    </citation>
    <scope>NUCLEOTIDE SEQUENCE [LARGE SCALE GENOMIC DNA]</scope>
</reference>
<evidence type="ECO:0000313" key="6">
    <source>
        <dbReference type="Proteomes" id="UP000177407"/>
    </source>
</evidence>
<dbReference type="Proteomes" id="UP000177407">
    <property type="component" value="Unassembled WGS sequence"/>
</dbReference>
<dbReference type="Pfam" id="PF00391">
    <property type="entry name" value="PEP-utilizers"/>
    <property type="match status" value="1"/>
</dbReference>
<evidence type="ECO:0000256" key="2">
    <source>
        <dbReference type="ARBA" id="ARBA00022741"/>
    </source>
</evidence>
<feature type="domain" description="PEP-utilising enzyme mobile" evidence="4">
    <location>
        <begin position="419"/>
        <end position="490"/>
    </location>
</feature>
<proteinExistence type="inferred from homology"/>
<evidence type="ECO:0000259" key="4">
    <source>
        <dbReference type="Pfam" id="PF00391"/>
    </source>
</evidence>
<dbReference type="SUPFAM" id="SSF52009">
    <property type="entry name" value="Phosphohistidine domain"/>
    <property type="match status" value="1"/>
</dbReference>
<comment type="caution">
    <text evidence="5">The sequence shown here is derived from an EMBL/GenBank/DDBJ whole genome shotgun (WGS) entry which is preliminary data.</text>
</comment>
<organism evidence="5 6">
    <name type="scientific">Candidatus Falkowbacteria bacterium RIFOXYA2_FULL_38_12</name>
    <dbReference type="NCBI Taxonomy" id="1797993"/>
    <lineage>
        <taxon>Bacteria</taxon>
        <taxon>Candidatus Falkowiibacteriota</taxon>
    </lineage>
</organism>
<evidence type="ECO:0000313" key="5">
    <source>
        <dbReference type="EMBL" id="OGF21277.1"/>
    </source>
</evidence>
<dbReference type="Gene3D" id="3.50.30.10">
    <property type="entry name" value="Phosphohistidine domain"/>
    <property type="match status" value="1"/>
</dbReference>
<dbReference type="AlphaFoldDB" id="A0A1F5S3K4"/>
<accession>A0A1F5S3K4</accession>
<comment type="similarity">
    <text evidence="1">Belongs to the PEP-utilizing enzyme family.</text>
</comment>
<dbReference type="GO" id="GO:0008986">
    <property type="term" value="F:pyruvate, water dikinase activity"/>
    <property type="evidence" value="ECO:0007669"/>
    <property type="project" value="InterPro"/>
</dbReference>
<dbReference type="PANTHER" id="PTHR43030:SF1">
    <property type="entry name" value="PHOSPHOENOLPYRUVATE SYNTHASE"/>
    <property type="match status" value="1"/>
</dbReference>
<keyword evidence="3" id="KW-0067">ATP-binding</keyword>
<evidence type="ECO:0000256" key="1">
    <source>
        <dbReference type="ARBA" id="ARBA00007837"/>
    </source>
</evidence>
<dbReference type="PANTHER" id="PTHR43030">
    <property type="entry name" value="PHOSPHOENOLPYRUVATE SYNTHASE"/>
    <property type="match status" value="1"/>
</dbReference>
<dbReference type="InterPro" id="IPR008279">
    <property type="entry name" value="PEP-util_enz_mobile_dom"/>
</dbReference>